<keyword evidence="5" id="KW-0378">Hydrolase</keyword>
<dbReference type="InterPro" id="IPR029060">
    <property type="entry name" value="PIN-like_dom_sf"/>
</dbReference>
<evidence type="ECO:0000256" key="3">
    <source>
        <dbReference type="ARBA" id="ARBA00022722"/>
    </source>
</evidence>
<keyword evidence="3" id="KW-0540">Nuclease</keyword>
<dbReference type="InterPro" id="IPR050556">
    <property type="entry name" value="Type_II_TA_system_RNase"/>
</dbReference>
<keyword evidence="10" id="KW-1185">Reference proteome</keyword>
<dbReference type="PANTHER" id="PTHR33653">
    <property type="entry name" value="RIBONUCLEASE VAPC2"/>
    <property type="match status" value="1"/>
</dbReference>
<dbReference type="RefSeq" id="WP_006275041.1">
    <property type="nucleotide sequence ID" value="NZ_GL883080.1"/>
</dbReference>
<keyword evidence="6" id="KW-0460">Magnesium</keyword>
<evidence type="ECO:0000256" key="5">
    <source>
        <dbReference type="ARBA" id="ARBA00022801"/>
    </source>
</evidence>
<dbReference type="GO" id="GO:0046872">
    <property type="term" value="F:metal ion binding"/>
    <property type="evidence" value="ECO:0007669"/>
    <property type="project" value="UniProtKB-KW"/>
</dbReference>
<evidence type="ECO:0000256" key="7">
    <source>
        <dbReference type="ARBA" id="ARBA00038093"/>
    </source>
</evidence>
<protein>
    <submittedName>
        <fullName evidence="9">Putative plasmid stability protein y4jK</fullName>
    </submittedName>
</protein>
<evidence type="ECO:0000256" key="4">
    <source>
        <dbReference type="ARBA" id="ARBA00022723"/>
    </source>
</evidence>
<dbReference type="HOGENOM" id="CLU_118482_8_0_5"/>
<name>F4QSX5_9CAUL</name>
<sequence length="167" mass="18257">MYLLDTPIISELRKARTGKADPGVVTWAGGVARQNMYVSAVSLLELENGIAHVERKDRPLGEALRSWLDDQVMVAFEGRILAVDAAVVRKRGALPYADGKGDRDALVAATALVHGLTVVARHVSNFRAGRVKVFSPWGYAPEGEEAADWQETTGTGPVWLKNLFLRF</sequence>
<gene>
    <name evidence="9" type="ORF">ABI_42680</name>
</gene>
<dbReference type="EMBL" id="GL883080">
    <property type="protein sequence ID" value="EGF89845.1"/>
    <property type="molecule type" value="Genomic_DNA"/>
</dbReference>
<evidence type="ECO:0000313" key="10">
    <source>
        <dbReference type="Proteomes" id="UP000006512"/>
    </source>
</evidence>
<keyword evidence="2" id="KW-1277">Toxin-antitoxin system</keyword>
<evidence type="ECO:0000256" key="1">
    <source>
        <dbReference type="ARBA" id="ARBA00001946"/>
    </source>
</evidence>
<evidence type="ECO:0000256" key="6">
    <source>
        <dbReference type="ARBA" id="ARBA00022842"/>
    </source>
</evidence>
<proteinExistence type="inferred from homology"/>
<dbReference type="Gene3D" id="3.40.50.1010">
    <property type="entry name" value="5'-nuclease"/>
    <property type="match status" value="1"/>
</dbReference>
<dbReference type="OrthoDB" id="7188375at2"/>
<dbReference type="STRING" id="715226.ABI_42680"/>
<dbReference type="Proteomes" id="UP000006512">
    <property type="component" value="Unassembled WGS sequence"/>
</dbReference>
<organism evidence="9 10">
    <name type="scientific">Asticcacaulis biprosthecium C19</name>
    <dbReference type="NCBI Taxonomy" id="715226"/>
    <lineage>
        <taxon>Bacteria</taxon>
        <taxon>Pseudomonadati</taxon>
        <taxon>Pseudomonadota</taxon>
        <taxon>Alphaproteobacteria</taxon>
        <taxon>Caulobacterales</taxon>
        <taxon>Caulobacteraceae</taxon>
        <taxon>Asticcacaulis</taxon>
    </lineage>
</organism>
<dbReference type="eggNOG" id="COG1487">
    <property type="taxonomic scope" value="Bacteria"/>
</dbReference>
<evidence type="ECO:0000256" key="2">
    <source>
        <dbReference type="ARBA" id="ARBA00022649"/>
    </source>
</evidence>
<dbReference type="Pfam" id="PF01850">
    <property type="entry name" value="PIN"/>
    <property type="match status" value="1"/>
</dbReference>
<comment type="cofactor">
    <cofactor evidence="1">
        <name>Mg(2+)</name>
        <dbReference type="ChEBI" id="CHEBI:18420"/>
    </cofactor>
</comment>
<reference evidence="10" key="1">
    <citation type="submission" date="2011-03" db="EMBL/GenBank/DDBJ databases">
        <title>Draft genome sequence of Brevundimonas diminuta.</title>
        <authorList>
            <person name="Brown P.J.B."/>
            <person name="Buechlein A."/>
            <person name="Hemmerich C."/>
            <person name="Brun Y.V."/>
        </authorList>
    </citation>
    <scope>NUCLEOTIDE SEQUENCE [LARGE SCALE GENOMIC DNA]</scope>
    <source>
        <strain evidence="10">C19</strain>
    </source>
</reference>
<dbReference type="AlphaFoldDB" id="F4QSX5"/>
<dbReference type="GO" id="GO:0004518">
    <property type="term" value="F:nuclease activity"/>
    <property type="evidence" value="ECO:0007669"/>
    <property type="project" value="UniProtKB-KW"/>
</dbReference>
<evidence type="ECO:0000259" key="8">
    <source>
        <dbReference type="Pfam" id="PF01850"/>
    </source>
</evidence>
<dbReference type="PANTHER" id="PTHR33653:SF1">
    <property type="entry name" value="RIBONUCLEASE VAPC2"/>
    <property type="match status" value="1"/>
</dbReference>
<dbReference type="SUPFAM" id="SSF88723">
    <property type="entry name" value="PIN domain-like"/>
    <property type="match status" value="1"/>
</dbReference>
<comment type="similarity">
    <text evidence="7">Belongs to the PINc/VapC protein family.</text>
</comment>
<dbReference type="InterPro" id="IPR002716">
    <property type="entry name" value="PIN_dom"/>
</dbReference>
<accession>F4QSX5</accession>
<dbReference type="GO" id="GO:0016787">
    <property type="term" value="F:hydrolase activity"/>
    <property type="evidence" value="ECO:0007669"/>
    <property type="project" value="UniProtKB-KW"/>
</dbReference>
<evidence type="ECO:0000313" key="9">
    <source>
        <dbReference type="EMBL" id="EGF89845.1"/>
    </source>
</evidence>
<dbReference type="CDD" id="cd18746">
    <property type="entry name" value="PIN_VapC4-5_FitB-like"/>
    <property type="match status" value="1"/>
</dbReference>
<keyword evidence="4" id="KW-0479">Metal-binding</keyword>
<feature type="domain" description="PIN" evidence="8">
    <location>
        <begin position="2"/>
        <end position="120"/>
    </location>
</feature>